<gene>
    <name evidence="1" type="ORF">PSON_ATCC_30995.1.T0400085</name>
</gene>
<name>A0A8S1MYP1_9CILI</name>
<comment type="caution">
    <text evidence="1">The sequence shown here is derived from an EMBL/GenBank/DDBJ whole genome shotgun (WGS) entry which is preliminary data.</text>
</comment>
<dbReference type="AlphaFoldDB" id="A0A8S1MYP1"/>
<organism evidence="1 2">
    <name type="scientific">Paramecium sonneborni</name>
    <dbReference type="NCBI Taxonomy" id="65129"/>
    <lineage>
        <taxon>Eukaryota</taxon>
        <taxon>Sar</taxon>
        <taxon>Alveolata</taxon>
        <taxon>Ciliophora</taxon>
        <taxon>Intramacronucleata</taxon>
        <taxon>Oligohymenophorea</taxon>
        <taxon>Peniculida</taxon>
        <taxon>Parameciidae</taxon>
        <taxon>Paramecium</taxon>
    </lineage>
</organism>
<dbReference type="EMBL" id="CAJJDN010000040">
    <property type="protein sequence ID" value="CAD8080134.1"/>
    <property type="molecule type" value="Genomic_DNA"/>
</dbReference>
<dbReference type="OrthoDB" id="295821at2759"/>
<sequence>MQQYSAYALLQEFKKLSELDLISIKNEFQKDSTYVIEVLANEFKFSQDVFIENPFYQQNLLTENSFLQIIKKDQVDTQIATMGTPYAIKMNEKNFKNQDHLYKYIVRNLDTAFTIQEIRHNSYTVSVSFCEVLKSFIISSSGQTIICQDKNDIQNYERVGKVAQLFFEIYHKLNHAQQLNLAQDLIHRSLVGYRNQFNFIEWYSIMEHYGQQRILPPDIVKKFLNHYNLEPAKSIEYQVNLQMFPTICDSIYNQLIDYYHDYFQGKTIYFWKDNNYLGNCFIPSKHFELLKKMKKLLIHSKFQENQRDSNSLLQQFKLNEVEYDFYQKFLNIMFSIPNKQRNSQNFYNLSNMVFTCIYKKLDYVPQKQDQKVTLAQCLQKIPKVVVLIPVGINGMGYDEMSQIIFRMYEDVQIMSKLNQVNDNKQLYLYDKVCSLKNLKLINDQLKQLPYDVKTVALYPQCSNYYLSEKQSKFPFSSKFIMFCLLSVLDDRNKVNEIFNQLDEFENQNLNHLPTDFQISCQYMPQTKETDNVYSEIIEQDLKAAFQGNSQTNQYLIENLSQYKDFVGRVPEMHMWDQSRKIVNIIEEKAKIIISKKKQQQQMQLQVNKIMDNYYGLYIKNPNWDEIDNFIFDCLEIIIKNYPRESDVNRMYHQLKEQLFKEKNMQIYQRERHPYMLSIKQEQKYWQTQVEVAVIVVDGIIMLQPQSLGLNLLQDIPIYSNNIEVIKSGEIAEIVKKEVEKLQNKSEKEESLIKLNLELNHRNWNLYVVKWKAIKIELVESLVN</sequence>
<dbReference type="Proteomes" id="UP000692954">
    <property type="component" value="Unassembled WGS sequence"/>
</dbReference>
<reference evidence="1" key="1">
    <citation type="submission" date="2021-01" db="EMBL/GenBank/DDBJ databases">
        <authorList>
            <consortium name="Genoscope - CEA"/>
            <person name="William W."/>
        </authorList>
    </citation>
    <scope>NUCLEOTIDE SEQUENCE</scope>
</reference>
<protein>
    <submittedName>
        <fullName evidence="1">Uncharacterized protein</fullName>
    </submittedName>
</protein>
<proteinExistence type="predicted"/>
<keyword evidence="2" id="KW-1185">Reference proteome</keyword>
<evidence type="ECO:0000313" key="1">
    <source>
        <dbReference type="EMBL" id="CAD8080134.1"/>
    </source>
</evidence>
<evidence type="ECO:0000313" key="2">
    <source>
        <dbReference type="Proteomes" id="UP000692954"/>
    </source>
</evidence>
<accession>A0A8S1MYP1</accession>